<organism evidence="1 2">
    <name type="scientific">Rhodonia placenta</name>
    <dbReference type="NCBI Taxonomy" id="104341"/>
    <lineage>
        <taxon>Eukaryota</taxon>
        <taxon>Fungi</taxon>
        <taxon>Dikarya</taxon>
        <taxon>Basidiomycota</taxon>
        <taxon>Agaricomycotina</taxon>
        <taxon>Agaricomycetes</taxon>
        <taxon>Polyporales</taxon>
        <taxon>Adustoporiaceae</taxon>
        <taxon>Rhodonia</taxon>
    </lineage>
</organism>
<dbReference type="EMBL" id="JADOXO010000405">
    <property type="protein sequence ID" value="KAF9805096.1"/>
    <property type="molecule type" value="Genomic_DNA"/>
</dbReference>
<reference evidence="1" key="1">
    <citation type="submission" date="2020-11" db="EMBL/GenBank/DDBJ databases">
        <authorList>
            <person name="Koelle M."/>
            <person name="Horta M.A.C."/>
            <person name="Nowrousian M."/>
            <person name="Ohm R.A."/>
            <person name="Benz P."/>
            <person name="Pilgard A."/>
        </authorList>
    </citation>
    <scope>NUCLEOTIDE SEQUENCE</scope>
    <source>
        <strain evidence="1">FPRL280</strain>
    </source>
</reference>
<name>A0A8H7NUW7_9APHY</name>
<sequence length="125" mass="14144">MSSPAYTGQILCRFERSTLPKHAQRRVIVLRVLEIIEPIHPIVPGYDCYLEPPVEGALLWRGRKPISIDIDGARFKDPSNPLKVLCGLCHYEGRDVHEKQEAMVKAANPPAFQDVSMDCFRCRLG</sequence>
<reference evidence="1" key="2">
    <citation type="journal article" name="Front. Microbiol.">
        <title>Degradative Capacity of Two Strains of Rhodonia placenta: From Phenotype to Genotype.</title>
        <authorList>
            <person name="Kolle M."/>
            <person name="Horta M.A.C."/>
            <person name="Nowrousian M."/>
            <person name="Ohm R.A."/>
            <person name="Benz J.P."/>
            <person name="Pilgard A."/>
        </authorList>
    </citation>
    <scope>NUCLEOTIDE SEQUENCE</scope>
    <source>
        <strain evidence="1">FPRL280</strain>
    </source>
</reference>
<evidence type="ECO:0000313" key="2">
    <source>
        <dbReference type="Proteomes" id="UP000639403"/>
    </source>
</evidence>
<proteinExistence type="predicted"/>
<gene>
    <name evidence="1" type="ORF">IEO21_09191</name>
</gene>
<accession>A0A8H7NUW7</accession>
<comment type="caution">
    <text evidence="1">The sequence shown here is derived from an EMBL/GenBank/DDBJ whole genome shotgun (WGS) entry which is preliminary data.</text>
</comment>
<protein>
    <submittedName>
        <fullName evidence="1">Uncharacterized protein</fullName>
    </submittedName>
</protein>
<evidence type="ECO:0000313" key="1">
    <source>
        <dbReference type="EMBL" id="KAF9805096.1"/>
    </source>
</evidence>
<dbReference type="Proteomes" id="UP000639403">
    <property type="component" value="Unassembled WGS sequence"/>
</dbReference>
<dbReference type="AlphaFoldDB" id="A0A8H7NUW7"/>